<evidence type="ECO:0000256" key="5">
    <source>
        <dbReference type="ARBA" id="ARBA00022691"/>
    </source>
</evidence>
<evidence type="ECO:0000256" key="10">
    <source>
        <dbReference type="RuleBase" id="RU364116"/>
    </source>
</evidence>
<dbReference type="GeneID" id="86892072"/>
<dbReference type="InterPro" id="IPR007197">
    <property type="entry name" value="rSAM"/>
</dbReference>
<evidence type="ECO:0000256" key="9">
    <source>
        <dbReference type="ARBA" id="ARBA00023186"/>
    </source>
</evidence>
<protein>
    <recommendedName>
        <fullName evidence="3 10">Heme chaperone HemW</fullName>
    </recommendedName>
</protein>
<evidence type="ECO:0000256" key="3">
    <source>
        <dbReference type="ARBA" id="ARBA00017228"/>
    </source>
</evidence>
<dbReference type="CDD" id="cd01335">
    <property type="entry name" value="Radical_SAM"/>
    <property type="match status" value="1"/>
</dbReference>
<dbReference type="EMBL" id="JAATLI010000001">
    <property type="protein sequence ID" value="NJC16529.1"/>
    <property type="molecule type" value="Genomic_DNA"/>
</dbReference>
<dbReference type="SFLD" id="SFLDS00029">
    <property type="entry name" value="Radical_SAM"/>
    <property type="match status" value="1"/>
</dbReference>
<dbReference type="SFLD" id="SFLDF00562">
    <property type="entry name" value="HemN-like__clustered_with_heat"/>
    <property type="match status" value="1"/>
</dbReference>
<dbReference type="Pfam" id="PF06969">
    <property type="entry name" value="HemN_C"/>
    <property type="match status" value="1"/>
</dbReference>
<comment type="cofactor">
    <cofactor evidence="1">
        <name>[4Fe-4S] cluster</name>
        <dbReference type="ChEBI" id="CHEBI:49883"/>
    </cofactor>
</comment>
<dbReference type="SFLD" id="SFLDG01065">
    <property type="entry name" value="anaerobic_coproporphyrinogen-I"/>
    <property type="match status" value="1"/>
</dbReference>
<dbReference type="RefSeq" id="WP_118304661.1">
    <property type="nucleotide sequence ID" value="NZ_BMPA01000001.1"/>
</dbReference>
<comment type="subcellular location">
    <subcellularLocation>
        <location evidence="10">Cytoplasm</location>
    </subcellularLocation>
</comment>
<keyword evidence="15" id="KW-1185">Reference proteome</keyword>
<dbReference type="InterPro" id="IPR006638">
    <property type="entry name" value="Elp3/MiaA/NifB-like_rSAM"/>
</dbReference>
<evidence type="ECO:0000313" key="15">
    <source>
        <dbReference type="Proteomes" id="UP001302374"/>
    </source>
</evidence>
<dbReference type="InterPro" id="IPR034505">
    <property type="entry name" value="Coproporphyrinogen-III_oxidase"/>
</dbReference>
<gene>
    <name evidence="13" type="primary">hemW</name>
    <name evidence="13" type="ORF">F1644_12220</name>
    <name evidence="12" type="ORF">GGR15_000131</name>
</gene>
<dbReference type="PROSITE" id="PS51918">
    <property type="entry name" value="RADICAL_SAM"/>
    <property type="match status" value="1"/>
</dbReference>
<dbReference type="NCBIfam" id="TIGR00539">
    <property type="entry name" value="hemN_rel"/>
    <property type="match status" value="1"/>
</dbReference>
<dbReference type="AlphaFoldDB" id="A0A7X6BHN3"/>
<dbReference type="SFLD" id="SFLDG01082">
    <property type="entry name" value="B12-binding_domain_containing"/>
    <property type="match status" value="1"/>
</dbReference>
<dbReference type="PANTHER" id="PTHR13932:SF5">
    <property type="entry name" value="RADICAL S-ADENOSYL METHIONINE DOMAIN-CONTAINING PROTEIN 1, MITOCHONDRIAL"/>
    <property type="match status" value="1"/>
</dbReference>
<keyword evidence="9 10" id="KW-0143">Chaperone</keyword>
<dbReference type="GO" id="GO:0006779">
    <property type="term" value="P:porphyrin-containing compound biosynthetic process"/>
    <property type="evidence" value="ECO:0007669"/>
    <property type="project" value="InterPro"/>
</dbReference>
<dbReference type="PANTHER" id="PTHR13932">
    <property type="entry name" value="COPROPORPHYRINIGEN III OXIDASE"/>
    <property type="match status" value="1"/>
</dbReference>
<keyword evidence="7 10" id="KW-0408">Iron</keyword>
<evidence type="ECO:0000313" key="14">
    <source>
        <dbReference type="Proteomes" id="UP000576368"/>
    </source>
</evidence>
<dbReference type="GO" id="GO:0046872">
    <property type="term" value="F:metal ion binding"/>
    <property type="evidence" value="ECO:0007669"/>
    <property type="project" value="UniProtKB-UniRule"/>
</dbReference>
<dbReference type="EMBL" id="CP043839">
    <property type="protein sequence ID" value="WOF12976.1"/>
    <property type="molecule type" value="Genomic_DNA"/>
</dbReference>
<dbReference type="GO" id="GO:0004109">
    <property type="term" value="F:coproporphyrinogen oxidase activity"/>
    <property type="evidence" value="ECO:0007669"/>
    <property type="project" value="InterPro"/>
</dbReference>
<accession>A0A7X6BHN3</accession>
<evidence type="ECO:0000256" key="7">
    <source>
        <dbReference type="ARBA" id="ARBA00023004"/>
    </source>
</evidence>
<comment type="similarity">
    <text evidence="2">Belongs to the anaerobic coproporphyrinogen-III oxidase family. HemW subfamily.</text>
</comment>
<keyword evidence="6 10" id="KW-0479">Metal-binding</keyword>
<keyword evidence="10" id="KW-0963">Cytoplasm</keyword>
<comment type="function">
    <text evidence="10">Probably acts as a heme chaperone, transferring heme to an unknown acceptor. Binds one molecule of heme per monomer, possibly covalently. Binds 1 [4Fe-4S] cluster. The cluster is coordinated with 3 cysteines and an exchangeable S-adenosyl-L-methionine.</text>
</comment>
<dbReference type="GO" id="GO:0005737">
    <property type="term" value="C:cytoplasm"/>
    <property type="evidence" value="ECO:0007669"/>
    <property type="project" value="UniProtKB-SubCell"/>
</dbReference>
<dbReference type="GO" id="GO:0051539">
    <property type="term" value="F:4 iron, 4 sulfur cluster binding"/>
    <property type="evidence" value="ECO:0007669"/>
    <property type="project" value="UniProtKB-UniRule"/>
</dbReference>
<evidence type="ECO:0000256" key="4">
    <source>
        <dbReference type="ARBA" id="ARBA00022617"/>
    </source>
</evidence>
<dbReference type="InterPro" id="IPR013785">
    <property type="entry name" value="Aldolase_TIM"/>
</dbReference>
<dbReference type="Pfam" id="PF04055">
    <property type="entry name" value="Radical_SAM"/>
    <property type="match status" value="1"/>
</dbReference>
<name>A0A7X6BHN3_9BACT</name>
<evidence type="ECO:0000256" key="6">
    <source>
        <dbReference type="ARBA" id="ARBA00022723"/>
    </source>
</evidence>
<evidence type="ECO:0000256" key="8">
    <source>
        <dbReference type="ARBA" id="ARBA00023014"/>
    </source>
</evidence>
<keyword evidence="8 10" id="KW-0411">Iron-sulfur</keyword>
<feature type="domain" description="Radical SAM core" evidence="11">
    <location>
        <begin position="1"/>
        <end position="230"/>
    </location>
</feature>
<reference evidence="13 15" key="1">
    <citation type="submission" date="2019-09" db="EMBL/GenBank/DDBJ databases">
        <title>Butyricimonas paravirosa DSM 105722 (=214-4 = JCM 18677 = CCUG 65563).</title>
        <authorList>
            <person name="Le Roy T."/>
            <person name="Cani P.D."/>
        </authorList>
    </citation>
    <scope>NUCLEOTIDE SEQUENCE [LARGE SCALE GENOMIC DNA]</scope>
    <source>
        <strain evidence="13 15">DSM 105722</strain>
    </source>
</reference>
<dbReference type="InterPro" id="IPR058240">
    <property type="entry name" value="rSAM_sf"/>
</dbReference>
<evidence type="ECO:0000259" key="11">
    <source>
        <dbReference type="PROSITE" id="PS51918"/>
    </source>
</evidence>
<keyword evidence="5 10" id="KW-0949">S-adenosyl-L-methionine</keyword>
<dbReference type="InterPro" id="IPR010723">
    <property type="entry name" value="HemN_C"/>
</dbReference>
<reference evidence="12 14" key="2">
    <citation type="submission" date="2020-03" db="EMBL/GenBank/DDBJ databases">
        <title>Genomic Encyclopedia of Type Strains, Phase IV (KMG-IV): sequencing the most valuable type-strain genomes for metagenomic binning, comparative biology and taxonomic classification.</title>
        <authorList>
            <person name="Goeker M."/>
        </authorList>
    </citation>
    <scope>NUCLEOTIDE SEQUENCE [LARGE SCALE GENOMIC DNA]</scope>
    <source>
        <strain evidence="12 14">DSM 105722</strain>
    </source>
</reference>
<dbReference type="Proteomes" id="UP001302374">
    <property type="component" value="Chromosome"/>
</dbReference>
<dbReference type="Gene3D" id="3.20.20.70">
    <property type="entry name" value="Aldolase class I"/>
    <property type="match status" value="1"/>
</dbReference>
<keyword evidence="10" id="KW-0004">4Fe-4S</keyword>
<dbReference type="Proteomes" id="UP000576368">
    <property type="component" value="Unassembled WGS sequence"/>
</dbReference>
<evidence type="ECO:0000256" key="2">
    <source>
        <dbReference type="ARBA" id="ARBA00006100"/>
    </source>
</evidence>
<evidence type="ECO:0000313" key="13">
    <source>
        <dbReference type="EMBL" id="WOF12976.1"/>
    </source>
</evidence>
<dbReference type="SUPFAM" id="SSF102114">
    <property type="entry name" value="Radical SAM enzymes"/>
    <property type="match status" value="1"/>
</dbReference>
<dbReference type="SMART" id="SM00729">
    <property type="entry name" value="Elp3"/>
    <property type="match status" value="1"/>
</dbReference>
<dbReference type="SFLD" id="SFLDF00288">
    <property type="entry name" value="HemN-like__clustered_with_nucl"/>
    <property type="match status" value="1"/>
</dbReference>
<sequence>MGIYVHVPFCRSKCFYCGFYSVASLTLKEAYLGAIEQEIVLRRGYLPQQKMNTLYFGGGTPSYLERGELERIIRKLEENYSFAPGMERTIELNPEDLVPEKLQGIKDLGFNRLSIGVQSFSDEQLKRINRTHSARQAMDGIALAAGMGFDNISMDLIIGLPGQTEEELLGDVEKASCLPIVHLSVYILSIDSNTVFEHMVKRGEFRLEDEEVMAGRYQRVCERLKELGFEHYEISNFARNGKYSRHNTSYWQQKPYIGFGPSAHSYDLHSRQWNTANLKTYIDHLNEGTLSFEKEELKPVDLYNEYVMTSLRTMWGMEKQKLEGNYTVFWEQVQEQVRKYERSGDLVEEGGRWKISETGWVISDAILSDLFVV</sequence>
<evidence type="ECO:0000313" key="12">
    <source>
        <dbReference type="EMBL" id="NJC16529.1"/>
    </source>
</evidence>
<keyword evidence="12" id="KW-0560">Oxidoreductase</keyword>
<organism evidence="12 14">
    <name type="scientific">Butyricimonas paravirosa</name>
    <dbReference type="NCBI Taxonomy" id="1472417"/>
    <lineage>
        <taxon>Bacteria</taxon>
        <taxon>Pseudomonadati</taxon>
        <taxon>Bacteroidota</taxon>
        <taxon>Bacteroidia</taxon>
        <taxon>Bacteroidales</taxon>
        <taxon>Odoribacteraceae</taxon>
        <taxon>Butyricimonas</taxon>
    </lineage>
</organism>
<evidence type="ECO:0000256" key="1">
    <source>
        <dbReference type="ARBA" id="ARBA00001966"/>
    </source>
</evidence>
<dbReference type="InterPro" id="IPR004559">
    <property type="entry name" value="HemW-like"/>
</dbReference>
<keyword evidence="4 10" id="KW-0349">Heme</keyword>
<proteinExistence type="inferred from homology"/>